<proteinExistence type="predicted"/>
<dbReference type="GO" id="GO:0005524">
    <property type="term" value="F:ATP binding"/>
    <property type="evidence" value="ECO:0007669"/>
    <property type="project" value="InterPro"/>
</dbReference>
<protein>
    <recommendedName>
        <fullName evidence="1">Protein kinase domain-containing protein</fullName>
    </recommendedName>
</protein>
<dbReference type="GO" id="GO:0004672">
    <property type="term" value="F:protein kinase activity"/>
    <property type="evidence" value="ECO:0007669"/>
    <property type="project" value="InterPro"/>
</dbReference>
<gene>
    <name evidence="2" type="ORF">FisN_2Lh231</name>
</gene>
<dbReference type="SUPFAM" id="SSF56112">
    <property type="entry name" value="Protein kinase-like (PK-like)"/>
    <property type="match status" value="1"/>
</dbReference>
<evidence type="ECO:0000259" key="1">
    <source>
        <dbReference type="PROSITE" id="PS50011"/>
    </source>
</evidence>
<dbReference type="InterPro" id="IPR000719">
    <property type="entry name" value="Prot_kinase_dom"/>
</dbReference>
<evidence type="ECO:0000313" key="3">
    <source>
        <dbReference type="Proteomes" id="UP000198406"/>
    </source>
</evidence>
<evidence type="ECO:0000313" key="2">
    <source>
        <dbReference type="EMBL" id="GAX24955.1"/>
    </source>
</evidence>
<feature type="domain" description="Protein kinase" evidence="1">
    <location>
        <begin position="110"/>
        <end position="379"/>
    </location>
</feature>
<dbReference type="InParanoid" id="A0A1Z5KFQ3"/>
<organism evidence="2 3">
    <name type="scientific">Fistulifera solaris</name>
    <name type="common">Oleaginous diatom</name>
    <dbReference type="NCBI Taxonomy" id="1519565"/>
    <lineage>
        <taxon>Eukaryota</taxon>
        <taxon>Sar</taxon>
        <taxon>Stramenopiles</taxon>
        <taxon>Ochrophyta</taxon>
        <taxon>Bacillariophyta</taxon>
        <taxon>Bacillariophyceae</taxon>
        <taxon>Bacillariophycidae</taxon>
        <taxon>Naviculales</taxon>
        <taxon>Naviculaceae</taxon>
        <taxon>Fistulifera</taxon>
    </lineage>
</organism>
<dbReference type="EMBL" id="BDSP01000218">
    <property type="protein sequence ID" value="GAX24955.1"/>
    <property type="molecule type" value="Genomic_DNA"/>
</dbReference>
<reference evidence="2 3" key="1">
    <citation type="journal article" date="2015" name="Plant Cell">
        <title>Oil accumulation by the oleaginous diatom Fistulifera solaris as revealed by the genome and transcriptome.</title>
        <authorList>
            <person name="Tanaka T."/>
            <person name="Maeda Y."/>
            <person name="Veluchamy A."/>
            <person name="Tanaka M."/>
            <person name="Abida H."/>
            <person name="Marechal E."/>
            <person name="Bowler C."/>
            <person name="Muto M."/>
            <person name="Sunaga Y."/>
            <person name="Tanaka M."/>
            <person name="Yoshino T."/>
            <person name="Taniguchi T."/>
            <person name="Fukuda Y."/>
            <person name="Nemoto M."/>
            <person name="Matsumoto M."/>
            <person name="Wong P.S."/>
            <person name="Aburatani S."/>
            <person name="Fujibuchi W."/>
        </authorList>
    </citation>
    <scope>NUCLEOTIDE SEQUENCE [LARGE SCALE GENOMIC DNA]</scope>
    <source>
        <strain evidence="2 3">JPCC DA0580</strain>
    </source>
</reference>
<dbReference type="OrthoDB" id="346907at2759"/>
<accession>A0A1Z5KFQ3</accession>
<dbReference type="Proteomes" id="UP000198406">
    <property type="component" value="Unassembled WGS sequence"/>
</dbReference>
<dbReference type="PROSITE" id="PS50011">
    <property type="entry name" value="PROTEIN_KINASE_DOM"/>
    <property type="match status" value="1"/>
</dbReference>
<dbReference type="AlphaFoldDB" id="A0A1Z5KFQ3"/>
<sequence>MKGRRRQKIVRRWGIFLCLGLTVILSLRQFRAFSYINTEGSSRPAASRVFYFHPNVVSSHRPVDPLSEHSVISEYIDFMSWHPWEHDRCHYPVEWQRTFHPTCNILHELEHTGELAGSGYWRQGWLMDNITVLKRALLNPPSSNAWDEFAWGLYKSKVEGMCLSRLKHTSHVLDLYASCATSTLMERAAENFADWLNRTELNSWQRLSLGRDVARLLWDIHSIDAPYTTIAHNDFRASNLLIKNNTAYAGDFNQAILLQWDSLANDTCRYKRPVGLNNFAPPPERKASYKKFVVPVKMDIYELGNILYQILTRSEPRHDWQEDRGYVETNTRRCVAMPNVNSLDYHSKFLYYATLACHAMKAFHRPSSYSVWKGLEEGMVRTNLSDEAMKRLFDPSSMSLK</sequence>
<keyword evidence="3" id="KW-1185">Reference proteome</keyword>
<dbReference type="Gene3D" id="1.10.510.10">
    <property type="entry name" value="Transferase(Phosphotransferase) domain 1"/>
    <property type="match status" value="1"/>
</dbReference>
<comment type="caution">
    <text evidence="2">The sequence shown here is derived from an EMBL/GenBank/DDBJ whole genome shotgun (WGS) entry which is preliminary data.</text>
</comment>
<dbReference type="InterPro" id="IPR011009">
    <property type="entry name" value="Kinase-like_dom_sf"/>
</dbReference>
<name>A0A1Z5KFQ3_FISSO</name>